<dbReference type="GeneID" id="30032223"/>
<keyword evidence="1" id="KW-0472">Membrane</keyword>
<keyword evidence="3" id="KW-1185">Reference proteome</keyword>
<sequence length="151" mass="16318">MPNTNPTRSSKYWKHSNKNYVASTHAGAAIFLTAYLLCFFKTITWNLSKSDKEALFCLMAAFLAAGVAANLASMSAAAHFLVTTPVLAPLGNFGKTTGVKVTLAKAIAYTLHTLFWSMISTMVANLEPSTKTTRPNSTNLQLAVLTVLKKD</sequence>
<dbReference type="AlphaFoldDB" id="A0A1A0HGR1"/>
<name>A0A1A0HGR1_9ASCO</name>
<evidence type="ECO:0000313" key="3">
    <source>
        <dbReference type="Proteomes" id="UP000092555"/>
    </source>
</evidence>
<feature type="transmembrane region" description="Helical" evidence="1">
    <location>
        <begin position="102"/>
        <end position="124"/>
    </location>
</feature>
<accession>A0A1A0HGR1</accession>
<dbReference type="OrthoDB" id="10561805at2759"/>
<feature type="transmembrane region" description="Helical" evidence="1">
    <location>
        <begin position="55"/>
        <end position="82"/>
    </location>
</feature>
<feature type="transmembrane region" description="Helical" evidence="1">
    <location>
        <begin position="20"/>
        <end position="43"/>
    </location>
</feature>
<dbReference type="RefSeq" id="XP_018713524.1">
    <property type="nucleotide sequence ID" value="XM_018859248.1"/>
</dbReference>
<proteinExistence type="predicted"/>
<organism evidence="2 3">
    <name type="scientific">Metschnikowia bicuspidata var. bicuspidata NRRL YB-4993</name>
    <dbReference type="NCBI Taxonomy" id="869754"/>
    <lineage>
        <taxon>Eukaryota</taxon>
        <taxon>Fungi</taxon>
        <taxon>Dikarya</taxon>
        <taxon>Ascomycota</taxon>
        <taxon>Saccharomycotina</taxon>
        <taxon>Pichiomycetes</taxon>
        <taxon>Metschnikowiaceae</taxon>
        <taxon>Metschnikowia</taxon>
    </lineage>
</organism>
<dbReference type="EMBL" id="LXTC01000001">
    <property type="protein sequence ID" value="OBA23043.1"/>
    <property type="molecule type" value="Genomic_DNA"/>
</dbReference>
<dbReference type="Proteomes" id="UP000092555">
    <property type="component" value="Unassembled WGS sequence"/>
</dbReference>
<evidence type="ECO:0000313" key="2">
    <source>
        <dbReference type="EMBL" id="OBA23043.1"/>
    </source>
</evidence>
<reference evidence="2 3" key="1">
    <citation type="submission" date="2016-05" db="EMBL/GenBank/DDBJ databases">
        <title>Comparative genomics of biotechnologically important yeasts.</title>
        <authorList>
            <consortium name="DOE Joint Genome Institute"/>
            <person name="Riley R."/>
            <person name="Haridas S."/>
            <person name="Wolfe K.H."/>
            <person name="Lopes M.R."/>
            <person name="Hittinger C.T."/>
            <person name="Goker M."/>
            <person name="Salamov A."/>
            <person name="Wisecaver J."/>
            <person name="Long T.M."/>
            <person name="Aerts A.L."/>
            <person name="Barry K."/>
            <person name="Choi C."/>
            <person name="Clum A."/>
            <person name="Coughlan A.Y."/>
            <person name="Deshpande S."/>
            <person name="Douglass A.P."/>
            <person name="Hanson S.J."/>
            <person name="Klenk H.-P."/>
            <person name="LaButti K."/>
            <person name="Lapidus A."/>
            <person name="Lindquist E."/>
            <person name="Lipzen A."/>
            <person name="Meier-kolthoff J.P."/>
            <person name="Ohm R.A."/>
            <person name="Otillar R.P."/>
            <person name="Pangilinan J."/>
            <person name="Peng Y."/>
            <person name="Rokas A."/>
            <person name="Rosa C.A."/>
            <person name="Scheuner C."/>
            <person name="Sibirny A.A."/>
            <person name="Slot J.C."/>
            <person name="Stielow J.B."/>
            <person name="Sun H."/>
            <person name="Kurtzman C.P."/>
            <person name="Blackwell M."/>
            <person name="Grigoriev I.V."/>
            <person name="Jeffries T.W."/>
        </authorList>
    </citation>
    <scope>NUCLEOTIDE SEQUENCE [LARGE SCALE GENOMIC DNA]</scope>
    <source>
        <strain evidence="2 3">NRRL YB-4993</strain>
    </source>
</reference>
<comment type="caution">
    <text evidence="2">The sequence shown here is derived from an EMBL/GenBank/DDBJ whole genome shotgun (WGS) entry which is preliminary data.</text>
</comment>
<keyword evidence="1" id="KW-1133">Transmembrane helix</keyword>
<keyword evidence="1" id="KW-0812">Transmembrane</keyword>
<gene>
    <name evidence="2" type="ORF">METBIDRAFT_85370</name>
</gene>
<evidence type="ECO:0000256" key="1">
    <source>
        <dbReference type="SAM" id="Phobius"/>
    </source>
</evidence>
<protein>
    <submittedName>
        <fullName evidence="2">Uncharacterized protein</fullName>
    </submittedName>
</protein>